<evidence type="ECO:0000256" key="7">
    <source>
        <dbReference type="RuleBase" id="RU003423"/>
    </source>
</evidence>
<dbReference type="GO" id="GO:0016407">
    <property type="term" value="F:acetyltransferase activity"/>
    <property type="evidence" value="ECO:0007669"/>
    <property type="project" value="TreeGrafter"/>
</dbReference>
<dbReference type="EMBL" id="CP003538">
    <property type="protein sequence ID" value="AGH98718.1"/>
    <property type="molecule type" value="Genomic_DNA"/>
</dbReference>
<dbReference type="InterPro" id="IPR001078">
    <property type="entry name" value="2-oxoacid_DH_actylTfrase"/>
</dbReference>
<feature type="domain" description="Lipoyl-binding" evidence="8">
    <location>
        <begin position="4"/>
        <end position="79"/>
    </location>
</feature>
<dbReference type="InterPro" id="IPR003016">
    <property type="entry name" value="2-oxoA_DH_lipoyl-BS"/>
</dbReference>
<dbReference type="Pfam" id="PF00364">
    <property type="entry name" value="Biotin_lipoyl"/>
    <property type="match status" value="1"/>
</dbReference>
<evidence type="ECO:0000256" key="6">
    <source>
        <dbReference type="ARBA" id="ARBA00023315"/>
    </source>
</evidence>
<dbReference type="Gene3D" id="2.40.50.100">
    <property type="match status" value="1"/>
</dbReference>
<dbReference type="PROSITE" id="PS00189">
    <property type="entry name" value="LIPOYL"/>
    <property type="match status" value="1"/>
</dbReference>
<evidence type="ECO:0000256" key="5">
    <source>
        <dbReference type="ARBA" id="ARBA00022823"/>
    </source>
</evidence>
<keyword evidence="4 7" id="KW-0808">Transferase</keyword>
<evidence type="ECO:0000256" key="3">
    <source>
        <dbReference type="ARBA" id="ARBA00011484"/>
    </source>
</evidence>
<protein>
    <recommendedName>
        <fullName evidence="7">Dihydrolipoamide acetyltransferase component of pyruvate dehydrogenase complex</fullName>
        <ecNumber evidence="7">2.3.1.-</ecNumber>
    </recommendedName>
</protein>
<dbReference type="AlphaFoldDB" id="M4VHN0"/>
<dbReference type="Proteomes" id="UP000011932">
    <property type="component" value="Chromosome"/>
</dbReference>
<dbReference type="Pfam" id="PF00198">
    <property type="entry name" value="2-oxoacid_dh"/>
    <property type="match status" value="1"/>
</dbReference>
<comment type="cofactor">
    <cofactor evidence="1 7">
        <name>(R)-lipoate</name>
        <dbReference type="ChEBI" id="CHEBI:83088"/>
    </cofactor>
</comment>
<dbReference type="PROSITE" id="PS50968">
    <property type="entry name" value="BIOTINYL_LIPOYL"/>
    <property type="match status" value="1"/>
</dbReference>
<accession>M4VHN0</accession>
<dbReference type="PANTHER" id="PTHR43178">
    <property type="entry name" value="DIHYDROLIPOAMIDE ACETYLTRANSFERASE COMPONENT OF PYRUVATE DEHYDROGENASE COMPLEX"/>
    <property type="match status" value="1"/>
</dbReference>
<reference evidence="9 10" key="1">
    <citation type="journal article" date="2013" name="ISME J.">
        <title>By their genes ye shall know them: genomic signatures of predatory bacteria.</title>
        <authorList>
            <person name="Pasternak Z."/>
            <person name="Pietrokovski S."/>
            <person name="Rotem O."/>
            <person name="Gophna U."/>
            <person name="Lurie-Weinberger M.N."/>
            <person name="Jurkevitch E."/>
        </authorList>
    </citation>
    <scope>NUCLEOTIDE SEQUENCE [LARGE SCALE GENOMIC DNA]</scope>
    <source>
        <strain evidence="9">EPB</strain>
    </source>
</reference>
<evidence type="ECO:0000256" key="1">
    <source>
        <dbReference type="ARBA" id="ARBA00001938"/>
    </source>
</evidence>
<dbReference type="SUPFAM" id="SSF51230">
    <property type="entry name" value="Single hybrid motif"/>
    <property type="match status" value="1"/>
</dbReference>
<dbReference type="SUPFAM" id="SSF52777">
    <property type="entry name" value="CoA-dependent acyltransferases"/>
    <property type="match status" value="1"/>
</dbReference>
<dbReference type="HOGENOM" id="CLU_016733_10_1_5"/>
<evidence type="ECO:0000256" key="2">
    <source>
        <dbReference type="ARBA" id="ARBA00007317"/>
    </source>
</evidence>
<comment type="similarity">
    <text evidence="2 7">Belongs to the 2-oxoacid dehydrogenase family.</text>
</comment>
<dbReference type="InterPro" id="IPR011053">
    <property type="entry name" value="Single_hybrid_motif"/>
</dbReference>
<comment type="subunit">
    <text evidence="3">Forms a 24-polypeptide structural core with octahedral symmetry.</text>
</comment>
<keyword evidence="6 7" id="KW-0012">Acyltransferase</keyword>
<dbReference type="OrthoDB" id="9805770at2"/>
<keyword evidence="5 7" id="KW-0450">Lipoyl</keyword>
<proteinExistence type="inferred from homology"/>
<dbReference type="Gene3D" id="3.30.559.10">
    <property type="entry name" value="Chloramphenicol acetyltransferase-like domain"/>
    <property type="match status" value="1"/>
</dbReference>
<dbReference type="KEGG" id="man:A11S_1917"/>
<dbReference type="STRING" id="349215.A11S_1917"/>
<dbReference type="RefSeq" id="WP_015468245.1">
    <property type="nucleotide sequence ID" value="NC_020812.1"/>
</dbReference>
<organism evidence="9 10">
    <name type="scientific">Micavibrio aeruginosavorus EPB</name>
    <dbReference type="NCBI Taxonomy" id="349215"/>
    <lineage>
        <taxon>Bacteria</taxon>
        <taxon>Pseudomonadati</taxon>
        <taxon>Bdellovibrionota</taxon>
        <taxon>Bdellovibrionia</taxon>
        <taxon>Bdellovibrionales</taxon>
        <taxon>Pseudobdellovibrionaceae</taxon>
        <taxon>Micavibrio</taxon>
    </lineage>
</organism>
<dbReference type="GO" id="GO:0005737">
    <property type="term" value="C:cytoplasm"/>
    <property type="evidence" value="ECO:0007669"/>
    <property type="project" value="TreeGrafter"/>
</dbReference>
<evidence type="ECO:0000313" key="10">
    <source>
        <dbReference type="Proteomes" id="UP000011932"/>
    </source>
</evidence>
<dbReference type="CDD" id="cd06849">
    <property type="entry name" value="lipoyl_domain"/>
    <property type="match status" value="1"/>
</dbReference>
<evidence type="ECO:0000256" key="4">
    <source>
        <dbReference type="ARBA" id="ARBA00022679"/>
    </source>
</evidence>
<evidence type="ECO:0000313" key="9">
    <source>
        <dbReference type="EMBL" id="AGH98718.1"/>
    </source>
</evidence>
<dbReference type="InterPro" id="IPR000089">
    <property type="entry name" value="Biotin_lipoyl"/>
</dbReference>
<name>M4VHN0_9BACT</name>
<dbReference type="InterPro" id="IPR023213">
    <property type="entry name" value="CAT-like_dom_sf"/>
</dbReference>
<dbReference type="InterPro" id="IPR050743">
    <property type="entry name" value="2-oxoacid_DH_E2_comp"/>
</dbReference>
<evidence type="ECO:0000259" key="8">
    <source>
        <dbReference type="PROSITE" id="PS50968"/>
    </source>
</evidence>
<sequence length="329" mass="36189">MSNLFEMRVPQLGESTRSVKVLKLLKSEGDRVSADESLLEVETNKAVMEIPAPISGVVNQILVDAGATIDVGEIIVRIDGQNPVHVLGDNFGQKRKGEQRVPRVSNDPAWRQENLPPLQVSLIKNMVHSKRDIVQVSIESQVNWSYIDDLKKAYRKSSADKISSLGLFTWACGEAMRSFDKFRARLIDDARIEINESAHIGIAKSCGDDVLLTPVITLSGGPNHFEVQSKLKALLSDANASSAYHSVSISDMSAFDTIRGTPIVVSPSVATLFIGTPYWGFDRDGSKVRISNLILSFDHRVINGVYAANFLSRIKRNIASLRRRECGAA</sequence>
<dbReference type="PANTHER" id="PTHR43178:SF5">
    <property type="entry name" value="LIPOAMIDE ACYLTRANSFERASE COMPONENT OF BRANCHED-CHAIN ALPHA-KETO ACID DEHYDROGENASE COMPLEX, MITOCHONDRIAL"/>
    <property type="match status" value="1"/>
</dbReference>
<dbReference type="EC" id="2.3.1.-" evidence="7"/>
<gene>
    <name evidence="9" type="ORF">A11S_1917</name>
</gene>
<dbReference type="GO" id="GO:0031405">
    <property type="term" value="F:lipoic acid binding"/>
    <property type="evidence" value="ECO:0007669"/>
    <property type="project" value="TreeGrafter"/>
</dbReference>